<dbReference type="Pfam" id="PF00583">
    <property type="entry name" value="Acetyltransf_1"/>
    <property type="match status" value="1"/>
</dbReference>
<evidence type="ECO:0000313" key="4">
    <source>
        <dbReference type="EMBL" id="KAK9816703.1"/>
    </source>
</evidence>
<protein>
    <recommendedName>
        <fullName evidence="3">N-acetyltransferase domain-containing protein</fullName>
    </recommendedName>
</protein>
<keyword evidence="2" id="KW-0012">Acyltransferase</keyword>
<reference evidence="4 5" key="1">
    <citation type="journal article" date="2024" name="Nat. Commun.">
        <title>Phylogenomics reveals the evolutionary origins of lichenization in chlorophyte algae.</title>
        <authorList>
            <person name="Puginier C."/>
            <person name="Libourel C."/>
            <person name="Otte J."/>
            <person name="Skaloud P."/>
            <person name="Haon M."/>
            <person name="Grisel S."/>
            <person name="Petersen M."/>
            <person name="Berrin J.G."/>
            <person name="Delaux P.M."/>
            <person name="Dal Grande F."/>
            <person name="Keller J."/>
        </authorList>
    </citation>
    <scope>NUCLEOTIDE SEQUENCE [LARGE SCALE GENOMIC DNA]</scope>
    <source>
        <strain evidence="4 5">SAG 2043</strain>
    </source>
</reference>
<gene>
    <name evidence="4" type="ORF">WJX72_003932</name>
</gene>
<accession>A0AAW1Q6Y6</accession>
<dbReference type="PANTHER" id="PTHR42919">
    <property type="entry name" value="N-ALPHA-ACETYLTRANSFERASE"/>
    <property type="match status" value="1"/>
</dbReference>
<proteinExistence type="predicted"/>
<dbReference type="SUPFAM" id="SSF55729">
    <property type="entry name" value="Acyl-CoA N-acyltransferases (Nat)"/>
    <property type="match status" value="1"/>
</dbReference>
<organism evidence="4 5">
    <name type="scientific">[Myrmecia] bisecta</name>
    <dbReference type="NCBI Taxonomy" id="41462"/>
    <lineage>
        <taxon>Eukaryota</taxon>
        <taxon>Viridiplantae</taxon>
        <taxon>Chlorophyta</taxon>
        <taxon>core chlorophytes</taxon>
        <taxon>Trebouxiophyceae</taxon>
        <taxon>Trebouxiales</taxon>
        <taxon>Trebouxiaceae</taxon>
        <taxon>Myrmecia</taxon>
    </lineage>
</organism>
<dbReference type="PROSITE" id="PS51186">
    <property type="entry name" value="GNAT"/>
    <property type="match status" value="1"/>
</dbReference>
<sequence length="177" mass="19655">MTPSLQLQPVPLTFKVLSADNVNQLKELNQRSFPLQYQDSVYSDCLACGDVSQLAYQDDELVGGIACRLEVPRGSQAEDTQEAPVEAHLYIMTLAVKEPNRRQGIGRRLLGQAIVACADDPTITEAYLHVQTSNEEAIQFYHAAGFKSGDVLRNYYKRVVGPPDALRMYKDLGHGEL</sequence>
<dbReference type="GO" id="GO:0031415">
    <property type="term" value="C:NatA complex"/>
    <property type="evidence" value="ECO:0007669"/>
    <property type="project" value="TreeGrafter"/>
</dbReference>
<evidence type="ECO:0000256" key="2">
    <source>
        <dbReference type="ARBA" id="ARBA00023315"/>
    </source>
</evidence>
<evidence type="ECO:0000313" key="5">
    <source>
        <dbReference type="Proteomes" id="UP001489004"/>
    </source>
</evidence>
<name>A0AAW1Q6Y6_9CHLO</name>
<dbReference type="InterPro" id="IPR051556">
    <property type="entry name" value="N-term/lysine_N-AcTrnsfr"/>
</dbReference>
<evidence type="ECO:0000256" key="1">
    <source>
        <dbReference type="ARBA" id="ARBA00022679"/>
    </source>
</evidence>
<dbReference type="Gene3D" id="3.40.630.30">
    <property type="match status" value="1"/>
</dbReference>
<keyword evidence="5" id="KW-1185">Reference proteome</keyword>
<dbReference type="AlphaFoldDB" id="A0AAW1Q6Y6"/>
<dbReference type="GO" id="GO:0008080">
    <property type="term" value="F:N-acetyltransferase activity"/>
    <property type="evidence" value="ECO:0007669"/>
    <property type="project" value="TreeGrafter"/>
</dbReference>
<keyword evidence="1" id="KW-0808">Transferase</keyword>
<dbReference type="PANTHER" id="PTHR42919:SF8">
    <property type="entry name" value="N-ALPHA-ACETYLTRANSFERASE 50"/>
    <property type="match status" value="1"/>
</dbReference>
<dbReference type="EMBL" id="JALJOR010000005">
    <property type="protein sequence ID" value="KAK9816703.1"/>
    <property type="molecule type" value="Genomic_DNA"/>
</dbReference>
<dbReference type="InterPro" id="IPR016181">
    <property type="entry name" value="Acyl_CoA_acyltransferase"/>
</dbReference>
<dbReference type="GO" id="GO:0007064">
    <property type="term" value="P:mitotic sister chromatid cohesion"/>
    <property type="evidence" value="ECO:0007669"/>
    <property type="project" value="TreeGrafter"/>
</dbReference>
<evidence type="ECO:0000259" key="3">
    <source>
        <dbReference type="PROSITE" id="PS51186"/>
    </source>
</evidence>
<dbReference type="InterPro" id="IPR000182">
    <property type="entry name" value="GNAT_dom"/>
</dbReference>
<comment type="caution">
    <text evidence="4">The sequence shown here is derived from an EMBL/GenBank/DDBJ whole genome shotgun (WGS) entry which is preliminary data.</text>
</comment>
<feature type="domain" description="N-acetyltransferase" evidence="3">
    <location>
        <begin position="12"/>
        <end position="173"/>
    </location>
</feature>
<dbReference type="Proteomes" id="UP001489004">
    <property type="component" value="Unassembled WGS sequence"/>
</dbReference>
<dbReference type="CDD" id="cd04301">
    <property type="entry name" value="NAT_SF"/>
    <property type="match status" value="1"/>
</dbReference>